<dbReference type="GO" id="GO:0016020">
    <property type="term" value="C:membrane"/>
    <property type="evidence" value="ECO:0007669"/>
    <property type="project" value="GOC"/>
</dbReference>
<dbReference type="InterPro" id="IPR001451">
    <property type="entry name" value="Hexapep"/>
</dbReference>
<dbReference type="CDD" id="cd03352">
    <property type="entry name" value="LbH_LpxD"/>
    <property type="match status" value="1"/>
</dbReference>
<dbReference type="Pfam" id="PF00132">
    <property type="entry name" value="Hexapep"/>
    <property type="match status" value="1"/>
</dbReference>
<dbReference type="EMBL" id="UINC01065842">
    <property type="protein sequence ID" value="SVB95922.1"/>
    <property type="molecule type" value="Genomic_DNA"/>
</dbReference>
<feature type="domain" description="Mannose-1-phosphate guanyltransferase C-terminal" evidence="6">
    <location>
        <begin position="10"/>
        <end position="124"/>
    </location>
</feature>
<keyword evidence="2" id="KW-0441">Lipid A biosynthesis</keyword>
<dbReference type="InterPro" id="IPR056729">
    <property type="entry name" value="GMPPB_C"/>
</dbReference>
<sequence length="256" mass="27072">QKTPIGVHSTAIVHENAQIGNDFYAGPYVVVEDCVNIGDGVKIHSHSVIQRGVEIGNEVVIHSHVVICPSVRIGSRVTIQAGSRIGTEGFGYFNSGEKSVRIPHVGGCILGDDTEIGANTCIDRGSLGDTVIENGVKIDNLVHVAHNVVIGANTLLSAQVGIAGSTKIGIGTKWGGQSGVAGHIEIGDYTEISAKAGVIEDSAPHSRLAGFPAKDLKEFLRGQAHIGRIEGLRKQIRELREIIKGHFTDDSHSEKS</sequence>
<gene>
    <name evidence="7" type="ORF">METZ01_LOCUS248776</name>
</gene>
<evidence type="ECO:0000256" key="4">
    <source>
        <dbReference type="ARBA" id="ARBA00023098"/>
    </source>
</evidence>
<keyword evidence="1" id="KW-0444">Lipid biosynthesis</keyword>
<dbReference type="InterPro" id="IPR007691">
    <property type="entry name" value="LpxD"/>
</dbReference>
<keyword evidence="4" id="KW-0443">Lipid metabolism</keyword>
<dbReference type="PANTHER" id="PTHR43378">
    <property type="entry name" value="UDP-3-O-ACYLGLUCOSAMINE N-ACYLTRANSFERASE"/>
    <property type="match status" value="1"/>
</dbReference>
<evidence type="ECO:0000313" key="7">
    <source>
        <dbReference type="EMBL" id="SVB95922.1"/>
    </source>
</evidence>
<evidence type="ECO:0000256" key="2">
    <source>
        <dbReference type="ARBA" id="ARBA00022556"/>
    </source>
</evidence>
<reference evidence="7" key="1">
    <citation type="submission" date="2018-05" db="EMBL/GenBank/DDBJ databases">
        <authorList>
            <person name="Lanie J.A."/>
            <person name="Ng W.-L."/>
            <person name="Kazmierczak K.M."/>
            <person name="Andrzejewski T.M."/>
            <person name="Davidsen T.M."/>
            <person name="Wayne K.J."/>
            <person name="Tettelin H."/>
            <person name="Glass J.I."/>
            <person name="Rusch D."/>
            <person name="Podicherti R."/>
            <person name="Tsui H.-C.T."/>
            <person name="Winkler M.E."/>
        </authorList>
    </citation>
    <scope>NUCLEOTIDE SEQUENCE</scope>
</reference>
<dbReference type="GO" id="GO:0016410">
    <property type="term" value="F:N-acyltransferase activity"/>
    <property type="evidence" value="ECO:0007669"/>
    <property type="project" value="InterPro"/>
</dbReference>
<dbReference type="PROSITE" id="PS00101">
    <property type="entry name" value="HEXAPEP_TRANSFERASES"/>
    <property type="match status" value="1"/>
</dbReference>
<evidence type="ECO:0000256" key="3">
    <source>
        <dbReference type="ARBA" id="ARBA00022679"/>
    </source>
</evidence>
<dbReference type="InterPro" id="IPR011004">
    <property type="entry name" value="Trimer_LpxA-like_sf"/>
</dbReference>
<dbReference type="GO" id="GO:0009245">
    <property type="term" value="P:lipid A biosynthetic process"/>
    <property type="evidence" value="ECO:0007669"/>
    <property type="project" value="UniProtKB-KW"/>
</dbReference>
<dbReference type="PANTHER" id="PTHR43378:SF2">
    <property type="entry name" value="UDP-3-O-ACYLGLUCOSAMINE N-ACYLTRANSFERASE 1, MITOCHONDRIAL-RELATED"/>
    <property type="match status" value="1"/>
</dbReference>
<name>A0A382I9D1_9ZZZZ</name>
<dbReference type="Gene3D" id="2.160.10.10">
    <property type="entry name" value="Hexapeptide repeat proteins"/>
    <property type="match status" value="1"/>
</dbReference>
<organism evidence="7">
    <name type="scientific">marine metagenome</name>
    <dbReference type="NCBI Taxonomy" id="408172"/>
    <lineage>
        <taxon>unclassified sequences</taxon>
        <taxon>metagenomes</taxon>
        <taxon>ecological metagenomes</taxon>
    </lineage>
</organism>
<evidence type="ECO:0000256" key="5">
    <source>
        <dbReference type="ARBA" id="ARBA00023315"/>
    </source>
</evidence>
<feature type="non-terminal residue" evidence="7">
    <location>
        <position position="1"/>
    </location>
</feature>
<dbReference type="InterPro" id="IPR018357">
    <property type="entry name" value="Hexapep_transf_CS"/>
</dbReference>
<evidence type="ECO:0000256" key="1">
    <source>
        <dbReference type="ARBA" id="ARBA00022516"/>
    </source>
</evidence>
<proteinExistence type="predicted"/>
<evidence type="ECO:0000259" key="6">
    <source>
        <dbReference type="Pfam" id="PF25087"/>
    </source>
</evidence>
<dbReference type="Pfam" id="PF25087">
    <property type="entry name" value="GMPPB_C"/>
    <property type="match status" value="1"/>
</dbReference>
<accession>A0A382I9D1</accession>
<protein>
    <recommendedName>
        <fullName evidence="6">Mannose-1-phosphate guanyltransferase C-terminal domain-containing protein</fullName>
    </recommendedName>
</protein>
<dbReference type="NCBIfam" id="TIGR01853">
    <property type="entry name" value="lipid_A_lpxD"/>
    <property type="match status" value="1"/>
</dbReference>
<dbReference type="SUPFAM" id="SSF51161">
    <property type="entry name" value="Trimeric LpxA-like enzymes"/>
    <property type="match status" value="1"/>
</dbReference>
<keyword evidence="3" id="KW-0808">Transferase</keyword>
<dbReference type="NCBIfam" id="NF002060">
    <property type="entry name" value="PRK00892.1"/>
    <property type="match status" value="1"/>
</dbReference>
<keyword evidence="5" id="KW-0012">Acyltransferase</keyword>
<dbReference type="AlphaFoldDB" id="A0A382I9D1"/>